<dbReference type="InterPro" id="IPR009057">
    <property type="entry name" value="Homeodomain-like_sf"/>
</dbReference>
<dbReference type="OrthoDB" id="10257855at2759"/>
<organism evidence="4 5">
    <name type="scientific">Photinus pyralis</name>
    <name type="common">Common eastern firefly</name>
    <name type="synonym">Lampyris pyralis</name>
    <dbReference type="NCBI Taxonomy" id="7054"/>
    <lineage>
        <taxon>Eukaryota</taxon>
        <taxon>Metazoa</taxon>
        <taxon>Ecdysozoa</taxon>
        <taxon>Arthropoda</taxon>
        <taxon>Hexapoda</taxon>
        <taxon>Insecta</taxon>
        <taxon>Pterygota</taxon>
        <taxon>Neoptera</taxon>
        <taxon>Endopterygota</taxon>
        <taxon>Coleoptera</taxon>
        <taxon>Polyphaga</taxon>
        <taxon>Elateriformia</taxon>
        <taxon>Elateroidea</taxon>
        <taxon>Lampyridae</taxon>
        <taxon>Lampyrinae</taxon>
        <taxon>Photinus</taxon>
    </lineage>
</organism>
<dbReference type="SUPFAM" id="SSF46689">
    <property type="entry name" value="Homeodomain-like"/>
    <property type="match status" value="1"/>
</dbReference>
<comment type="subcellular location">
    <subcellularLocation>
        <location evidence="1">Nucleus</location>
    </subcellularLocation>
</comment>
<dbReference type="Proteomes" id="UP000327044">
    <property type="component" value="Unassembled WGS sequence"/>
</dbReference>
<dbReference type="Pfam" id="PF08914">
    <property type="entry name" value="Myb_Rap1"/>
    <property type="match status" value="1"/>
</dbReference>
<reference evidence="4 5" key="1">
    <citation type="journal article" date="2018" name="Elife">
        <title>Firefly genomes illuminate parallel origins of bioluminescence in beetles.</title>
        <authorList>
            <person name="Fallon T.R."/>
            <person name="Lower S.E."/>
            <person name="Chang C.H."/>
            <person name="Bessho-Uehara M."/>
            <person name="Martin G.J."/>
            <person name="Bewick A.J."/>
            <person name="Behringer M."/>
            <person name="Debat H.J."/>
            <person name="Wong I."/>
            <person name="Day J.C."/>
            <person name="Suvorov A."/>
            <person name="Silva C.J."/>
            <person name="Stanger-Hall K.F."/>
            <person name="Hall D.W."/>
            <person name="Schmitz R.J."/>
            <person name="Nelson D.R."/>
            <person name="Lewis S.M."/>
            <person name="Shigenobu S."/>
            <person name="Bybee S.M."/>
            <person name="Larracuente A.M."/>
            <person name="Oba Y."/>
            <person name="Weng J.K."/>
        </authorList>
    </citation>
    <scope>NUCLEOTIDE SEQUENCE [LARGE SCALE GENOMIC DNA]</scope>
    <source>
        <strain evidence="4">1611_PpyrPB1</strain>
        <tissue evidence="4">Whole body</tissue>
    </source>
</reference>
<evidence type="ECO:0000256" key="1">
    <source>
        <dbReference type="ARBA" id="ARBA00004123"/>
    </source>
</evidence>
<evidence type="ECO:0000313" key="4">
    <source>
        <dbReference type="EMBL" id="KAB0796061.1"/>
    </source>
</evidence>
<feature type="compositionally biased region" description="Polar residues" evidence="2">
    <location>
        <begin position="180"/>
        <end position="197"/>
    </location>
</feature>
<gene>
    <name evidence="4" type="ORF">PPYR_10122</name>
</gene>
<dbReference type="InterPro" id="IPR015010">
    <property type="entry name" value="TERF2IP_Myb"/>
</dbReference>
<accession>A0A5N4AFH1</accession>
<name>A0A5N4AFH1_PHOPY</name>
<keyword evidence="5" id="KW-1185">Reference proteome</keyword>
<proteinExistence type="predicted"/>
<dbReference type="GO" id="GO:0005634">
    <property type="term" value="C:nucleus"/>
    <property type="evidence" value="ECO:0007669"/>
    <property type="project" value="UniProtKB-SubCell"/>
</dbReference>
<dbReference type="EMBL" id="VVIM01000007">
    <property type="protein sequence ID" value="KAB0796061.1"/>
    <property type="molecule type" value="Genomic_DNA"/>
</dbReference>
<comment type="caution">
    <text evidence="4">The sequence shown here is derived from an EMBL/GenBank/DDBJ whole genome shotgun (WGS) entry which is preliminary data.</text>
</comment>
<feature type="region of interest" description="Disordered" evidence="2">
    <location>
        <begin position="86"/>
        <end position="217"/>
    </location>
</feature>
<dbReference type="Gene3D" id="1.10.10.60">
    <property type="entry name" value="Homeodomain-like"/>
    <property type="match status" value="1"/>
</dbReference>
<evidence type="ECO:0000259" key="3">
    <source>
        <dbReference type="Pfam" id="PF08914"/>
    </source>
</evidence>
<evidence type="ECO:0000313" key="5">
    <source>
        <dbReference type="Proteomes" id="UP000327044"/>
    </source>
</evidence>
<sequence>MSGYRPRYTTDEEIQMLRFIIQSEGYWQLRGKSFWQRMEREIMTGRTWQSLKEHFRKVVVHDLAHPKFKLAAKEVKLIKYGYHSSAADSTPRKRDCPDLATTSSKRVRKSSSTTTVGVIHDSSSDDDDASSTAATTGAIDDDESSTASSTTAADHPPLPHPPVTEAEAEEEEDDDCSAGDSHNGTTAGEHTPGTSSEAAAAIRRLVEYDDTSSETSD</sequence>
<feature type="compositionally biased region" description="Acidic residues" evidence="2">
    <location>
        <begin position="166"/>
        <end position="177"/>
    </location>
</feature>
<protein>
    <recommendedName>
        <fullName evidence="3">TERF2-interacting telomeric protein 1 Myb domain-containing protein</fullName>
    </recommendedName>
</protein>
<dbReference type="AlphaFoldDB" id="A0A5N4AFH1"/>
<evidence type="ECO:0000256" key="2">
    <source>
        <dbReference type="SAM" id="MobiDB-lite"/>
    </source>
</evidence>
<feature type="compositionally biased region" description="Low complexity" evidence="2">
    <location>
        <begin position="145"/>
        <end position="154"/>
    </location>
</feature>
<dbReference type="InParanoid" id="A0A5N4AFH1"/>
<feature type="compositionally biased region" description="Acidic residues" evidence="2">
    <location>
        <begin position="208"/>
        <end position="217"/>
    </location>
</feature>
<feature type="domain" description="TERF2-interacting telomeric protein 1 Myb" evidence="3">
    <location>
        <begin position="8"/>
        <end position="59"/>
    </location>
</feature>